<evidence type="ECO:0000256" key="1">
    <source>
        <dbReference type="SAM" id="Phobius"/>
    </source>
</evidence>
<sequence>MKRLNKIKRKEYYRFLIKAFAIKNNYLSGLVLAILKIVLKLNIFLLGF</sequence>
<comment type="caution">
    <text evidence="2">The sequence shown here is derived from an EMBL/GenBank/DDBJ whole genome shotgun (WGS) entry which is preliminary data.</text>
</comment>
<proteinExistence type="predicted"/>
<dbReference type="RefSeq" id="WP_012665202.1">
    <property type="nucleotide sequence ID" value="NZ_JACHFA010000003.1"/>
</dbReference>
<organism evidence="2 3">
    <name type="scientific">Borreliella spielmanii</name>
    <dbReference type="NCBI Taxonomy" id="88916"/>
    <lineage>
        <taxon>Bacteria</taxon>
        <taxon>Pseudomonadati</taxon>
        <taxon>Spirochaetota</taxon>
        <taxon>Spirochaetia</taxon>
        <taxon>Spirochaetales</taxon>
        <taxon>Borreliaceae</taxon>
        <taxon>Borreliella</taxon>
    </lineage>
</organism>
<name>A0ABR6P7N2_9SPIR</name>
<gene>
    <name evidence="2" type="ORF">HNR35_000873</name>
</gene>
<keyword evidence="1" id="KW-0812">Transmembrane</keyword>
<reference evidence="2 3" key="1">
    <citation type="submission" date="2020-08" db="EMBL/GenBank/DDBJ databases">
        <title>Genomic Encyclopedia of Type Strains, Phase IV (KMG-IV): sequencing the most valuable type-strain genomes for metagenomic binning, comparative biology and taxonomic classification.</title>
        <authorList>
            <person name="Goeker M."/>
        </authorList>
    </citation>
    <scope>NUCLEOTIDE SEQUENCE [LARGE SCALE GENOMIC DNA]</scope>
    <source>
        <strain evidence="2 3">DSM 16813</strain>
    </source>
</reference>
<keyword evidence="1" id="KW-1133">Transmembrane helix</keyword>
<feature type="transmembrane region" description="Helical" evidence="1">
    <location>
        <begin position="26"/>
        <end position="46"/>
    </location>
</feature>
<evidence type="ECO:0000313" key="2">
    <source>
        <dbReference type="EMBL" id="MBB6031870.1"/>
    </source>
</evidence>
<evidence type="ECO:0000313" key="3">
    <source>
        <dbReference type="Proteomes" id="UP000566276"/>
    </source>
</evidence>
<keyword evidence="1" id="KW-0472">Membrane</keyword>
<dbReference type="Proteomes" id="UP000566276">
    <property type="component" value="Unassembled WGS sequence"/>
</dbReference>
<accession>A0ABR6P7N2</accession>
<keyword evidence="3" id="KW-1185">Reference proteome</keyword>
<dbReference type="EMBL" id="JACHFA010000003">
    <property type="protein sequence ID" value="MBB6031870.1"/>
    <property type="molecule type" value="Genomic_DNA"/>
</dbReference>
<protein>
    <submittedName>
        <fullName evidence="2">Uncharacterized protein</fullName>
    </submittedName>
</protein>